<evidence type="ECO:0000313" key="1">
    <source>
        <dbReference type="EMBL" id="AUV63951.1"/>
    </source>
</evidence>
<sequence>MKSIEQVVTEFMSYEGNRIFGRSQVREIVEEVAGEFTESGHVITQERKEEAVNQIMAMQKMRINARAGGLK</sequence>
<evidence type="ECO:0000313" key="2">
    <source>
        <dbReference type="Proteomes" id="UP000240841"/>
    </source>
</evidence>
<protein>
    <submittedName>
        <fullName evidence="1">Uncharacterized protein</fullName>
    </submittedName>
</protein>
<gene>
    <name evidence="1" type="ORF">Sf20_gp132</name>
</gene>
<proteinExistence type="predicted"/>
<accession>A0A2K9VNL0</accession>
<reference evidence="1 2" key="1">
    <citation type="submission" date="2017-06" db="EMBL/GenBank/DDBJ databases">
        <title>The isolation and characterization of 16 novel Shigella-infecting phages from the environment.</title>
        <authorList>
            <person name="Doore S.M."/>
            <person name="Schrad J.R."/>
            <person name="Dover J.A."/>
            <person name="Parent K.N."/>
        </authorList>
    </citation>
    <scope>NUCLEOTIDE SEQUENCE [LARGE SCALE GENOMIC DNA]</scope>
</reference>
<dbReference type="EMBL" id="MF327006">
    <property type="protein sequence ID" value="AUV63951.1"/>
    <property type="molecule type" value="Genomic_DNA"/>
</dbReference>
<name>A0A2K9VNL0_9CAUD</name>
<organism evidence="1 2">
    <name type="scientific">Shigella phage Sf20</name>
    <dbReference type="NCBI Taxonomy" id="2024307"/>
    <lineage>
        <taxon>Viruses</taxon>
        <taxon>Duplodnaviria</taxon>
        <taxon>Heunggongvirae</taxon>
        <taxon>Uroviricota</taxon>
        <taxon>Caudoviricetes</taxon>
        <taxon>Pantevenvirales</taxon>
        <taxon>Straboviridae</taxon>
        <taxon>Krischvirus</taxon>
        <taxon>Krischvirus RB49</taxon>
    </lineage>
</organism>
<dbReference type="Proteomes" id="UP000240841">
    <property type="component" value="Segment"/>
</dbReference>